<feature type="signal peptide" evidence="11">
    <location>
        <begin position="1"/>
        <end position="21"/>
    </location>
</feature>
<sequence length="423" mass="45634">MIHAKTVTALMLSVFIISTRSIVLNVKPSGSSEVSKNTDFVKADASATLTATSGHHPLTMPFNELSEAIGGSGKAKLIWSDLRNGVDPLDPSTSSISPRAQSNLKIMTAMDNDSLLSTTLNENDITLSSCGTQKMLMSLEDNNKIESVLIPSYKFDRTTLCVSTQIGCDRGCRFCATGKMGLIRNLKGHEIVSQVVHALRVVKKDVLMPPLRNIVFMGMGDAGQNVEEVRKAVIALTDNEGLKFANSKCTLSTVGGSPETFSQLAACPGSLAWSLHSPIDEKRKRLVPSTKHTTVELRDGLIKALQSRKSKKSRTMMIACTLISGINDGVEDADALAEFVQPIIEVAGKVALDIIPYNDIDLDGDGLVGEQGVVYRSPSVAAVKLFTDRLKKRGCYVCLRTPRGDSENSACGMLATERKSKRN</sequence>
<dbReference type="CDD" id="cd01335">
    <property type="entry name" value="Radical_SAM"/>
    <property type="match status" value="1"/>
</dbReference>
<dbReference type="AlphaFoldDB" id="A0A9W7EZS6"/>
<evidence type="ECO:0000256" key="3">
    <source>
        <dbReference type="ARBA" id="ARBA00022485"/>
    </source>
</evidence>
<dbReference type="PANTHER" id="PTHR30544">
    <property type="entry name" value="23S RRNA METHYLTRANSFERASE"/>
    <property type="match status" value="1"/>
</dbReference>
<dbReference type="SUPFAM" id="SSF102114">
    <property type="entry name" value="Radical SAM enzymes"/>
    <property type="match status" value="1"/>
</dbReference>
<evidence type="ECO:0000259" key="12">
    <source>
        <dbReference type="PROSITE" id="PS51918"/>
    </source>
</evidence>
<keyword evidence="10" id="KW-0411">Iron-sulfur</keyword>
<keyword evidence="11" id="KW-0732">Signal</keyword>
<dbReference type="InterPro" id="IPR007197">
    <property type="entry name" value="rSAM"/>
</dbReference>
<keyword evidence="4" id="KW-0963">Cytoplasm</keyword>
<dbReference type="PANTHER" id="PTHR30544:SF5">
    <property type="entry name" value="RADICAL SAM CORE DOMAIN-CONTAINING PROTEIN"/>
    <property type="match status" value="1"/>
</dbReference>
<dbReference type="SFLD" id="SFLDG01062">
    <property type="entry name" value="methyltransferase_(Class_A)"/>
    <property type="match status" value="1"/>
</dbReference>
<dbReference type="InterPro" id="IPR013785">
    <property type="entry name" value="Aldolase_TIM"/>
</dbReference>
<dbReference type="GO" id="GO:0008173">
    <property type="term" value="F:RNA methyltransferase activity"/>
    <property type="evidence" value="ECO:0007669"/>
    <property type="project" value="InterPro"/>
</dbReference>
<keyword evidence="7" id="KW-0949">S-adenosyl-L-methionine</keyword>
<keyword evidence="3" id="KW-0004">4Fe-4S</keyword>
<evidence type="ECO:0000256" key="6">
    <source>
        <dbReference type="ARBA" id="ARBA00022679"/>
    </source>
</evidence>
<dbReference type="Gene3D" id="3.20.20.70">
    <property type="entry name" value="Aldolase class I"/>
    <property type="match status" value="1"/>
</dbReference>
<comment type="subcellular location">
    <subcellularLocation>
        <location evidence="2">Cytoplasm</location>
    </subcellularLocation>
</comment>
<dbReference type="OrthoDB" id="538249at2759"/>
<evidence type="ECO:0000256" key="5">
    <source>
        <dbReference type="ARBA" id="ARBA00022603"/>
    </source>
</evidence>
<reference evidence="14" key="1">
    <citation type="journal article" date="2023" name="Commun. Biol.">
        <title>Genome analysis of Parmales, the sister group of diatoms, reveals the evolutionary specialization of diatoms from phago-mixotrophs to photoautotrophs.</title>
        <authorList>
            <person name="Ban H."/>
            <person name="Sato S."/>
            <person name="Yoshikawa S."/>
            <person name="Yamada K."/>
            <person name="Nakamura Y."/>
            <person name="Ichinomiya M."/>
            <person name="Sato N."/>
            <person name="Blanc-Mathieu R."/>
            <person name="Endo H."/>
            <person name="Kuwata A."/>
            <person name="Ogata H."/>
        </authorList>
    </citation>
    <scope>NUCLEOTIDE SEQUENCE [LARGE SCALE GENOMIC DNA]</scope>
    <source>
        <strain evidence="14">NIES 3701</strain>
    </source>
</reference>
<comment type="caution">
    <text evidence="13">The sequence shown here is derived from an EMBL/GenBank/DDBJ whole genome shotgun (WGS) entry which is preliminary data.</text>
</comment>
<evidence type="ECO:0000256" key="10">
    <source>
        <dbReference type="ARBA" id="ARBA00023014"/>
    </source>
</evidence>
<evidence type="ECO:0000256" key="1">
    <source>
        <dbReference type="ARBA" id="ARBA00001966"/>
    </source>
</evidence>
<evidence type="ECO:0000313" key="14">
    <source>
        <dbReference type="Proteomes" id="UP001165085"/>
    </source>
</evidence>
<name>A0A9W7EZS6_9STRA</name>
<dbReference type="GO" id="GO:0046872">
    <property type="term" value="F:metal ion binding"/>
    <property type="evidence" value="ECO:0007669"/>
    <property type="project" value="UniProtKB-KW"/>
</dbReference>
<protein>
    <recommendedName>
        <fullName evidence="12">Radical SAM core domain-containing protein</fullName>
    </recommendedName>
</protein>
<dbReference type="GO" id="GO:0051539">
    <property type="term" value="F:4 iron, 4 sulfur cluster binding"/>
    <property type="evidence" value="ECO:0007669"/>
    <property type="project" value="UniProtKB-KW"/>
</dbReference>
<dbReference type="PROSITE" id="PS51918">
    <property type="entry name" value="RADICAL_SAM"/>
    <property type="match status" value="1"/>
</dbReference>
<evidence type="ECO:0000256" key="2">
    <source>
        <dbReference type="ARBA" id="ARBA00004496"/>
    </source>
</evidence>
<dbReference type="Proteomes" id="UP001165085">
    <property type="component" value="Unassembled WGS sequence"/>
</dbReference>
<accession>A0A9W7EZS6</accession>
<feature type="chain" id="PRO_5040898978" description="Radical SAM core domain-containing protein" evidence="11">
    <location>
        <begin position="22"/>
        <end position="423"/>
    </location>
</feature>
<evidence type="ECO:0000313" key="13">
    <source>
        <dbReference type="EMBL" id="GMH97803.1"/>
    </source>
</evidence>
<keyword evidence="5" id="KW-0489">Methyltransferase</keyword>
<evidence type="ECO:0000256" key="7">
    <source>
        <dbReference type="ARBA" id="ARBA00022691"/>
    </source>
</evidence>
<comment type="cofactor">
    <cofactor evidence="1">
        <name>[4Fe-4S] cluster</name>
        <dbReference type="ChEBI" id="CHEBI:49883"/>
    </cofactor>
</comment>
<dbReference type="EMBL" id="BRXY01000501">
    <property type="protein sequence ID" value="GMH97803.1"/>
    <property type="molecule type" value="Genomic_DNA"/>
</dbReference>
<dbReference type="Pfam" id="PF04055">
    <property type="entry name" value="Radical_SAM"/>
    <property type="match status" value="1"/>
</dbReference>
<dbReference type="GO" id="GO:0070475">
    <property type="term" value="P:rRNA base methylation"/>
    <property type="evidence" value="ECO:0007669"/>
    <property type="project" value="TreeGrafter"/>
</dbReference>
<gene>
    <name evidence="13" type="ORF">TrST_g12664</name>
</gene>
<evidence type="ECO:0000256" key="9">
    <source>
        <dbReference type="ARBA" id="ARBA00023004"/>
    </source>
</evidence>
<dbReference type="SFLD" id="SFLDS00029">
    <property type="entry name" value="Radical_SAM"/>
    <property type="match status" value="1"/>
</dbReference>
<evidence type="ECO:0000256" key="11">
    <source>
        <dbReference type="SAM" id="SignalP"/>
    </source>
</evidence>
<dbReference type="InterPro" id="IPR040072">
    <property type="entry name" value="Methyltransferase_A"/>
</dbReference>
<feature type="domain" description="Radical SAM core" evidence="12">
    <location>
        <begin position="154"/>
        <end position="396"/>
    </location>
</feature>
<dbReference type="GO" id="GO:0030488">
    <property type="term" value="P:tRNA methylation"/>
    <property type="evidence" value="ECO:0007669"/>
    <property type="project" value="TreeGrafter"/>
</dbReference>
<keyword evidence="14" id="KW-1185">Reference proteome</keyword>
<dbReference type="InterPro" id="IPR058240">
    <property type="entry name" value="rSAM_sf"/>
</dbReference>
<keyword evidence="6" id="KW-0808">Transferase</keyword>
<proteinExistence type="predicted"/>
<keyword evidence="9" id="KW-0408">Iron</keyword>
<evidence type="ECO:0000256" key="8">
    <source>
        <dbReference type="ARBA" id="ARBA00022723"/>
    </source>
</evidence>
<organism evidence="13 14">
    <name type="scientific">Triparma strigata</name>
    <dbReference type="NCBI Taxonomy" id="1606541"/>
    <lineage>
        <taxon>Eukaryota</taxon>
        <taxon>Sar</taxon>
        <taxon>Stramenopiles</taxon>
        <taxon>Ochrophyta</taxon>
        <taxon>Bolidophyceae</taxon>
        <taxon>Parmales</taxon>
        <taxon>Triparmaceae</taxon>
        <taxon>Triparma</taxon>
    </lineage>
</organism>
<keyword evidence="8" id="KW-0479">Metal-binding</keyword>
<dbReference type="InterPro" id="IPR004383">
    <property type="entry name" value="rRNA_lsu_MTrfase_RlmN/Cfr"/>
</dbReference>
<dbReference type="GO" id="GO:0005737">
    <property type="term" value="C:cytoplasm"/>
    <property type="evidence" value="ECO:0007669"/>
    <property type="project" value="UniProtKB-SubCell"/>
</dbReference>
<evidence type="ECO:0000256" key="4">
    <source>
        <dbReference type="ARBA" id="ARBA00022490"/>
    </source>
</evidence>
<dbReference type="SFLD" id="SFLDF00275">
    <property type="entry name" value="adenosine_C2_methyltransferase"/>
    <property type="match status" value="1"/>
</dbReference>